<organism evidence="2 3">
    <name type="scientific">Pelagomonas calceolata</name>
    <dbReference type="NCBI Taxonomy" id="35677"/>
    <lineage>
        <taxon>Eukaryota</taxon>
        <taxon>Sar</taxon>
        <taxon>Stramenopiles</taxon>
        <taxon>Ochrophyta</taxon>
        <taxon>Pelagophyceae</taxon>
        <taxon>Pelagomonadales</taxon>
        <taxon>Pelagomonadaceae</taxon>
        <taxon>Pelagomonas</taxon>
    </lineage>
</organism>
<dbReference type="AlphaFoldDB" id="A0A8J2S823"/>
<protein>
    <recommendedName>
        <fullName evidence="4">Protein kinase domain-containing protein</fullName>
    </recommendedName>
</protein>
<evidence type="ECO:0000256" key="1">
    <source>
        <dbReference type="SAM" id="MobiDB-lite"/>
    </source>
</evidence>
<feature type="region of interest" description="Disordered" evidence="1">
    <location>
        <begin position="1"/>
        <end position="21"/>
    </location>
</feature>
<evidence type="ECO:0000313" key="2">
    <source>
        <dbReference type="EMBL" id="CAH0365810.1"/>
    </source>
</evidence>
<evidence type="ECO:0008006" key="4">
    <source>
        <dbReference type="Google" id="ProtNLM"/>
    </source>
</evidence>
<dbReference type="OrthoDB" id="41213at2759"/>
<comment type="caution">
    <text evidence="2">The sequence shown here is derived from an EMBL/GenBank/DDBJ whole genome shotgun (WGS) entry which is preliminary data.</text>
</comment>
<dbReference type="Proteomes" id="UP000789595">
    <property type="component" value="Unassembled WGS sequence"/>
</dbReference>
<feature type="non-terminal residue" evidence="2">
    <location>
        <position position="471"/>
    </location>
</feature>
<dbReference type="SUPFAM" id="SSF56112">
    <property type="entry name" value="Protein kinase-like (PK-like)"/>
    <property type="match status" value="1"/>
</dbReference>
<reference evidence="2" key="1">
    <citation type="submission" date="2021-11" db="EMBL/GenBank/DDBJ databases">
        <authorList>
            <consortium name="Genoscope - CEA"/>
            <person name="William W."/>
        </authorList>
    </citation>
    <scope>NUCLEOTIDE SEQUENCE</scope>
</reference>
<evidence type="ECO:0000313" key="3">
    <source>
        <dbReference type="Proteomes" id="UP000789595"/>
    </source>
</evidence>
<accession>A0A8J2S823</accession>
<name>A0A8J2S823_9STRA</name>
<keyword evidence="3" id="KW-1185">Reference proteome</keyword>
<sequence>RVALERVREGPAPGSCQLAPPSAAKLDRQNSFAVRFGLCDKCRAPLSTNSHRCSTCKRPSTMQPLCLSLCVAAATAYLAPTTARRRTTRLAAMREFRAQDLTLERFLGQVSVTEVTDWEYSGEGVNPLDPAQPARTKSDAGVGSAPLRLFLATREDPTARARGEDLRCCVREYSLKASKVARQELDAFRDRDLPKKSVCQLLGTLDDSEDGFFSSDAVLDDSFIEAWVANLRCEPPQPDSRWLVYEWAGTCTFASLTSPPGPQNPFYAEPPRPFGGGIFGSRAVGERWTYPQREKFVLRAIKNAVACVADLHEAGVAHRGLSGAAFVLDSSGMDKNVVPKNAPLSRVRLQFLGFSDSASVANMNDDLNSLGYVLLELLLSPALYPEDYAGPLPPVSDGDSLKRLYDDIFDCDILKLRDYCANEEAWDGVVRLLDTSDGWAFLGTALGANDRRRATPGLLTARALLGSNFLT</sequence>
<proteinExistence type="predicted"/>
<gene>
    <name evidence="2" type="ORF">PECAL_1P22660</name>
</gene>
<dbReference type="PANTHER" id="PTHR36796">
    <property type="entry name" value="PROTEIN KINASE SUPERFAMILY PROTEIN"/>
    <property type="match status" value="1"/>
</dbReference>
<dbReference type="PANTHER" id="PTHR36796:SF1">
    <property type="entry name" value="PROTEIN KINASE SUPERFAMILY PROTEIN"/>
    <property type="match status" value="1"/>
</dbReference>
<dbReference type="InterPro" id="IPR011009">
    <property type="entry name" value="Kinase-like_dom_sf"/>
</dbReference>
<dbReference type="EMBL" id="CAKKNE010000001">
    <property type="protein sequence ID" value="CAH0365810.1"/>
    <property type="molecule type" value="Genomic_DNA"/>
</dbReference>